<reference evidence="3 4" key="1">
    <citation type="submission" date="2020-02" db="EMBL/GenBank/DDBJ databases">
        <title>Draft genome sequence of two Spirosoma agri KCTC 52727 and Spirosoma terrae KCTC 52035.</title>
        <authorList>
            <person name="Rojas J."/>
            <person name="Ambika Manirajan B."/>
            <person name="Ratering S."/>
            <person name="Suarez C."/>
            <person name="Schnell S."/>
        </authorList>
    </citation>
    <scope>NUCLEOTIDE SEQUENCE [LARGE SCALE GENOMIC DNA]</scope>
    <source>
        <strain evidence="3 4">KCTC 52727</strain>
    </source>
</reference>
<dbReference type="AlphaFoldDB" id="A0A6M0IRI5"/>
<dbReference type="PANTHER" id="PTHR44520">
    <property type="entry name" value="RESPONSE REGULATOR RCP1-RELATED"/>
    <property type="match status" value="1"/>
</dbReference>
<dbReference type="InterPro" id="IPR001789">
    <property type="entry name" value="Sig_transdc_resp-reg_receiver"/>
</dbReference>
<evidence type="ECO:0000259" key="2">
    <source>
        <dbReference type="PROSITE" id="PS50110"/>
    </source>
</evidence>
<proteinExistence type="predicted"/>
<dbReference type="SUPFAM" id="SSF52172">
    <property type="entry name" value="CheY-like"/>
    <property type="match status" value="1"/>
</dbReference>
<evidence type="ECO:0000313" key="4">
    <source>
        <dbReference type="Proteomes" id="UP000477386"/>
    </source>
</evidence>
<keyword evidence="4" id="KW-1185">Reference proteome</keyword>
<dbReference type="Proteomes" id="UP000477386">
    <property type="component" value="Unassembled WGS sequence"/>
</dbReference>
<dbReference type="Pfam" id="PF00072">
    <property type="entry name" value="Response_reg"/>
    <property type="match status" value="1"/>
</dbReference>
<name>A0A6M0IRI5_9BACT</name>
<dbReference type="SMART" id="SM00448">
    <property type="entry name" value="REC"/>
    <property type="match status" value="1"/>
</dbReference>
<organism evidence="3 4">
    <name type="scientific">Spirosoma agri</name>
    <dbReference type="NCBI Taxonomy" id="1987381"/>
    <lineage>
        <taxon>Bacteria</taxon>
        <taxon>Pseudomonadati</taxon>
        <taxon>Bacteroidota</taxon>
        <taxon>Cytophagia</taxon>
        <taxon>Cytophagales</taxon>
        <taxon>Cytophagaceae</taxon>
        <taxon>Spirosoma</taxon>
    </lineage>
</organism>
<dbReference type="InterPro" id="IPR011006">
    <property type="entry name" value="CheY-like_superfamily"/>
</dbReference>
<accession>A0A6M0IRI5</accession>
<evidence type="ECO:0000313" key="3">
    <source>
        <dbReference type="EMBL" id="NEU69563.1"/>
    </source>
</evidence>
<sequence length="159" mass="18686">MAKLTTPKRRKANRIPILIIEDNADQWLIIRSALSQCFPEVEPVWTNNATQALKYLEACSTDDAKLPRLILQDLYLPSREEGWGLLDSIKSHTLYRQIPLVILSNSQDHSDVLKSYTFSIASYIIKPITYHQWLTCFYTFRRYWWESVMLPLHILQTSR</sequence>
<feature type="modified residue" description="4-aspartylphosphate" evidence="1">
    <location>
        <position position="73"/>
    </location>
</feature>
<dbReference type="PANTHER" id="PTHR44520:SF2">
    <property type="entry name" value="RESPONSE REGULATOR RCP1"/>
    <property type="match status" value="1"/>
</dbReference>
<dbReference type="InterPro" id="IPR052893">
    <property type="entry name" value="TCS_response_regulator"/>
</dbReference>
<dbReference type="PROSITE" id="PS50110">
    <property type="entry name" value="RESPONSE_REGULATORY"/>
    <property type="match status" value="1"/>
</dbReference>
<feature type="domain" description="Response regulatory" evidence="2">
    <location>
        <begin position="16"/>
        <end position="141"/>
    </location>
</feature>
<comment type="caution">
    <text evidence="3">The sequence shown here is derived from an EMBL/GenBank/DDBJ whole genome shotgun (WGS) entry which is preliminary data.</text>
</comment>
<dbReference type="Gene3D" id="3.40.50.2300">
    <property type="match status" value="1"/>
</dbReference>
<dbReference type="RefSeq" id="WP_164042006.1">
    <property type="nucleotide sequence ID" value="NZ_JAAGNZ010000002.1"/>
</dbReference>
<dbReference type="GO" id="GO:0000160">
    <property type="term" value="P:phosphorelay signal transduction system"/>
    <property type="evidence" value="ECO:0007669"/>
    <property type="project" value="InterPro"/>
</dbReference>
<protein>
    <submittedName>
        <fullName evidence="3">Response regulator</fullName>
    </submittedName>
</protein>
<evidence type="ECO:0000256" key="1">
    <source>
        <dbReference type="PROSITE-ProRule" id="PRU00169"/>
    </source>
</evidence>
<keyword evidence="1" id="KW-0597">Phosphoprotein</keyword>
<dbReference type="EMBL" id="JAAGNZ010000002">
    <property type="protein sequence ID" value="NEU69563.1"/>
    <property type="molecule type" value="Genomic_DNA"/>
</dbReference>
<gene>
    <name evidence="3" type="ORF">GK091_21965</name>
</gene>